<reference evidence="3" key="2">
    <citation type="submission" date="2015-06" db="UniProtKB">
        <authorList>
            <consortium name="EnsemblPlants"/>
        </authorList>
    </citation>
    <scope>IDENTIFICATION</scope>
    <source>
        <strain evidence="3">DM1-3 516 R44</strain>
    </source>
</reference>
<dbReference type="InParanoid" id="M1DU63"/>
<evidence type="ECO:0000313" key="4">
    <source>
        <dbReference type="Proteomes" id="UP000011115"/>
    </source>
</evidence>
<name>M1DU63_SOLTU</name>
<evidence type="ECO:0000256" key="1">
    <source>
        <dbReference type="SAM" id="MobiDB-lite"/>
    </source>
</evidence>
<dbReference type="Gramene" id="PGSC0003DMT400094451">
    <property type="protein sequence ID" value="PGSC0003DMT400094451"/>
    <property type="gene ID" value="PGSC0003DMG400044022"/>
</dbReference>
<feature type="compositionally biased region" description="Basic residues" evidence="1">
    <location>
        <begin position="114"/>
        <end position="134"/>
    </location>
</feature>
<accession>M1DU63</accession>
<dbReference type="Gramene" id="RHC03H1G0643.2.1">
    <property type="protein sequence ID" value="RHC03H1G0643.2.1.cds.1"/>
    <property type="gene ID" value="RHC03H1G0643.2"/>
</dbReference>
<dbReference type="EnsemblPlants" id="PGSC0003DMT400094451">
    <property type="protein sequence ID" value="PGSC0003DMT400094451"/>
    <property type="gene ID" value="PGSC0003DMG400044022"/>
</dbReference>
<keyword evidence="2" id="KW-1133">Transmembrane helix</keyword>
<reference evidence="4" key="1">
    <citation type="journal article" date="2011" name="Nature">
        <title>Genome sequence and analysis of the tuber crop potato.</title>
        <authorList>
            <consortium name="The Potato Genome Sequencing Consortium"/>
        </authorList>
    </citation>
    <scope>NUCLEOTIDE SEQUENCE [LARGE SCALE GENOMIC DNA]</scope>
    <source>
        <strain evidence="4">cv. DM1-3 516 R44</strain>
    </source>
</reference>
<dbReference type="AlphaFoldDB" id="M1DU63"/>
<proteinExistence type="predicted"/>
<keyword evidence="2" id="KW-0472">Membrane</keyword>
<keyword evidence="2" id="KW-0812">Transmembrane</keyword>
<dbReference type="Proteomes" id="UP000011115">
    <property type="component" value="Unassembled WGS sequence"/>
</dbReference>
<protein>
    <submittedName>
        <fullName evidence="3">Uncharacterized protein</fullName>
    </submittedName>
</protein>
<evidence type="ECO:0000256" key="2">
    <source>
        <dbReference type="SAM" id="Phobius"/>
    </source>
</evidence>
<feature type="transmembrane region" description="Helical" evidence="2">
    <location>
        <begin position="197"/>
        <end position="218"/>
    </location>
</feature>
<sequence length="224" mass="26234">MYYNYAMYNLDKSYVRRKKVVRAISLILSYDSQQKGLHVPAKVGRQGAKDEAREHFLLFVFNYKAEGFRGLMETNKKEEKVMNLHDSAILECKDHTLIEVHQELRHSNRTTHIQCKRSQLRRRGQRATSKKRYKPLSVDNNNNNQERGRNDVYHPKKKEFEFGAKGNYLQRLQQQGREGVGVGIRKVISSVKKSNCWILVYLPGLVAFGPTRVLFVLWKMAQFD</sequence>
<feature type="region of interest" description="Disordered" evidence="1">
    <location>
        <begin position="109"/>
        <end position="151"/>
    </location>
</feature>
<keyword evidence="4" id="KW-1185">Reference proteome</keyword>
<organism evidence="3 4">
    <name type="scientific">Solanum tuberosum</name>
    <name type="common">Potato</name>
    <dbReference type="NCBI Taxonomy" id="4113"/>
    <lineage>
        <taxon>Eukaryota</taxon>
        <taxon>Viridiplantae</taxon>
        <taxon>Streptophyta</taxon>
        <taxon>Embryophyta</taxon>
        <taxon>Tracheophyta</taxon>
        <taxon>Spermatophyta</taxon>
        <taxon>Magnoliopsida</taxon>
        <taxon>eudicotyledons</taxon>
        <taxon>Gunneridae</taxon>
        <taxon>Pentapetalae</taxon>
        <taxon>asterids</taxon>
        <taxon>lamiids</taxon>
        <taxon>Solanales</taxon>
        <taxon>Solanaceae</taxon>
        <taxon>Solanoideae</taxon>
        <taxon>Solaneae</taxon>
        <taxon>Solanum</taxon>
    </lineage>
</organism>
<evidence type="ECO:0000313" key="3">
    <source>
        <dbReference type="EnsemblPlants" id="PGSC0003DMT400094451"/>
    </source>
</evidence>
<dbReference type="PaxDb" id="4113-PGSC0003DMT400094451"/>
<dbReference type="HOGENOM" id="CLU_1236866_0_0_1"/>